<reference evidence="1 3" key="1">
    <citation type="submission" date="2008-03" db="EMBL/GenBank/DDBJ databases">
        <title>Annotation of Ixodes scapularis.</title>
        <authorList>
            <consortium name="Ixodes scapularis Genome Project Consortium"/>
            <person name="Caler E."/>
            <person name="Hannick L.I."/>
            <person name="Bidwell S."/>
            <person name="Joardar V."/>
            <person name="Thiagarajan M."/>
            <person name="Amedeo P."/>
            <person name="Galinsky K.J."/>
            <person name="Schobel S."/>
            <person name="Inman J."/>
            <person name="Hostetler J."/>
            <person name="Miller J."/>
            <person name="Hammond M."/>
            <person name="Megy K."/>
            <person name="Lawson D."/>
            <person name="Kodira C."/>
            <person name="Sutton G."/>
            <person name="Meyer J."/>
            <person name="Hill C.A."/>
            <person name="Birren B."/>
            <person name="Nene V."/>
            <person name="Collins F."/>
            <person name="Alarcon-Chaidez F."/>
            <person name="Wikel S."/>
            <person name="Strausberg R."/>
        </authorList>
    </citation>
    <scope>NUCLEOTIDE SEQUENCE [LARGE SCALE GENOMIC DNA]</scope>
    <source>
        <strain evidence="3">Wikel</strain>
        <strain evidence="1">Wikel colony</strain>
    </source>
</reference>
<dbReference type="EMBL" id="DS850800">
    <property type="protein sequence ID" value="EEC13444.1"/>
    <property type="molecule type" value="Genomic_DNA"/>
</dbReference>
<name>B7Q3M2_IXOSC</name>
<reference evidence="2" key="2">
    <citation type="submission" date="2020-05" db="UniProtKB">
        <authorList>
            <consortium name="EnsemblMetazoa"/>
        </authorList>
    </citation>
    <scope>IDENTIFICATION</scope>
    <source>
        <strain evidence="2">wikel</strain>
    </source>
</reference>
<dbReference type="VEuPathDB" id="VectorBase:ISCW009177"/>
<evidence type="ECO:0000313" key="2">
    <source>
        <dbReference type="EnsemblMetazoa" id="ISCW009177-PA"/>
    </source>
</evidence>
<gene>
    <name evidence="1" type="ORF">IscW_ISCW009177</name>
</gene>
<dbReference type="PaxDb" id="6945-B7Q3M2"/>
<evidence type="ECO:0000313" key="3">
    <source>
        <dbReference type="Proteomes" id="UP000001555"/>
    </source>
</evidence>
<dbReference type="AlphaFoldDB" id="B7Q3M2"/>
<dbReference type="Proteomes" id="UP000001555">
    <property type="component" value="Unassembled WGS sequence"/>
</dbReference>
<dbReference type="EMBL" id="ABJB010741495">
    <property type="status" value="NOT_ANNOTATED_CDS"/>
    <property type="molecule type" value="Genomic_DNA"/>
</dbReference>
<evidence type="ECO:0000313" key="1">
    <source>
        <dbReference type="EMBL" id="EEC13444.1"/>
    </source>
</evidence>
<organism>
    <name type="scientific">Ixodes scapularis</name>
    <name type="common">Black-legged tick</name>
    <name type="synonym">Deer tick</name>
    <dbReference type="NCBI Taxonomy" id="6945"/>
    <lineage>
        <taxon>Eukaryota</taxon>
        <taxon>Metazoa</taxon>
        <taxon>Ecdysozoa</taxon>
        <taxon>Arthropoda</taxon>
        <taxon>Chelicerata</taxon>
        <taxon>Arachnida</taxon>
        <taxon>Acari</taxon>
        <taxon>Parasitiformes</taxon>
        <taxon>Ixodida</taxon>
        <taxon>Ixodoidea</taxon>
        <taxon>Ixodidae</taxon>
        <taxon>Ixodinae</taxon>
        <taxon>Ixodes</taxon>
    </lineage>
</organism>
<dbReference type="InParanoid" id="B7Q3M2"/>
<dbReference type="EnsemblMetazoa" id="ISCW009177-RA">
    <property type="protein sequence ID" value="ISCW009177-PA"/>
    <property type="gene ID" value="ISCW009177"/>
</dbReference>
<protein>
    <submittedName>
        <fullName evidence="1 2">Uncharacterized protein</fullName>
    </submittedName>
</protein>
<proteinExistence type="predicted"/>
<dbReference type="HOGENOM" id="CLU_2252969_0_0_1"/>
<accession>B7Q3M2</accession>
<sequence>MASIGGAETRARRSVCTGCCSCWGRRKPDPENLRKTNGVAGKSELVEGRVSRYAPIDPKVAITRAGIADSPSRGVKKELRAPAQQPCLLERGEWAARSTRPEKE</sequence>
<keyword evidence="3" id="KW-1185">Reference proteome</keyword>